<dbReference type="InterPro" id="IPR001932">
    <property type="entry name" value="PPM-type_phosphatase-like_dom"/>
</dbReference>
<evidence type="ECO:0000313" key="5">
    <source>
        <dbReference type="Proteomes" id="UP000824065"/>
    </source>
</evidence>
<feature type="transmembrane region" description="Helical" evidence="2">
    <location>
        <begin position="39"/>
        <end position="57"/>
    </location>
</feature>
<accession>A0A9D2FGN5</accession>
<dbReference type="InterPro" id="IPR045768">
    <property type="entry name" value="SpoIIE_N"/>
</dbReference>
<dbReference type="SMART" id="SM00331">
    <property type="entry name" value="PP2C_SIG"/>
    <property type="match status" value="1"/>
</dbReference>
<proteinExistence type="predicted"/>
<dbReference type="PANTHER" id="PTHR43156">
    <property type="entry name" value="STAGE II SPORULATION PROTEIN E-RELATED"/>
    <property type="match status" value="1"/>
</dbReference>
<keyword evidence="1" id="KW-0378">Hydrolase</keyword>
<feature type="transmembrane region" description="Helical" evidence="2">
    <location>
        <begin position="142"/>
        <end position="159"/>
    </location>
</feature>
<evidence type="ECO:0000256" key="2">
    <source>
        <dbReference type="SAM" id="Phobius"/>
    </source>
</evidence>
<evidence type="ECO:0000313" key="4">
    <source>
        <dbReference type="EMBL" id="HIZ58685.1"/>
    </source>
</evidence>
<dbReference type="InterPro" id="IPR036457">
    <property type="entry name" value="PPM-type-like_dom_sf"/>
</dbReference>
<dbReference type="InterPro" id="IPR052016">
    <property type="entry name" value="Bact_Sigma-Reg"/>
</dbReference>
<reference evidence="4" key="2">
    <citation type="submission" date="2021-04" db="EMBL/GenBank/DDBJ databases">
        <authorList>
            <person name="Gilroy R."/>
        </authorList>
    </citation>
    <scope>NUCLEOTIDE SEQUENCE</scope>
    <source>
        <strain evidence="4">ChiBcec16-3735</strain>
    </source>
</reference>
<keyword evidence="2" id="KW-0472">Membrane</keyword>
<dbReference type="SUPFAM" id="SSF81606">
    <property type="entry name" value="PP2C-like"/>
    <property type="match status" value="1"/>
</dbReference>
<dbReference type="AlphaFoldDB" id="A0A9D2FGN5"/>
<dbReference type="PROSITE" id="PS51746">
    <property type="entry name" value="PPM_2"/>
    <property type="match status" value="1"/>
</dbReference>
<feature type="transmembrane region" description="Helical" evidence="2">
    <location>
        <begin position="252"/>
        <end position="268"/>
    </location>
</feature>
<protein>
    <submittedName>
        <fullName evidence="4">Serine/threonine-protein phosphatase</fullName>
    </submittedName>
</protein>
<feature type="domain" description="PPM-type phosphatase" evidence="3">
    <location>
        <begin position="555"/>
        <end position="760"/>
    </location>
</feature>
<name>A0A9D2FGN5_9FIRM</name>
<feature type="transmembrane region" description="Helical" evidence="2">
    <location>
        <begin position="171"/>
        <end position="204"/>
    </location>
</feature>
<dbReference type="Gene3D" id="3.60.40.10">
    <property type="entry name" value="PPM-type phosphatase domain"/>
    <property type="match status" value="1"/>
</dbReference>
<reference evidence="4" key="1">
    <citation type="journal article" date="2021" name="PeerJ">
        <title>Extensive microbial diversity within the chicken gut microbiome revealed by metagenomics and culture.</title>
        <authorList>
            <person name="Gilroy R."/>
            <person name="Ravi A."/>
            <person name="Getino M."/>
            <person name="Pursley I."/>
            <person name="Horton D.L."/>
            <person name="Alikhan N.F."/>
            <person name="Baker D."/>
            <person name="Gharbi K."/>
            <person name="Hall N."/>
            <person name="Watson M."/>
            <person name="Adriaenssens E.M."/>
            <person name="Foster-Nyarko E."/>
            <person name="Jarju S."/>
            <person name="Secka A."/>
            <person name="Antonio M."/>
            <person name="Oren A."/>
            <person name="Chaudhuri R.R."/>
            <person name="La Ragione R."/>
            <person name="Hildebrand F."/>
            <person name="Pallen M.J."/>
        </authorList>
    </citation>
    <scope>NUCLEOTIDE SEQUENCE</scope>
    <source>
        <strain evidence="4">ChiBcec16-3735</strain>
    </source>
</reference>
<organism evidence="4 5">
    <name type="scientific">Candidatus Faecalibacterium gallistercoris</name>
    <dbReference type="NCBI Taxonomy" id="2838579"/>
    <lineage>
        <taxon>Bacteria</taxon>
        <taxon>Bacillati</taxon>
        <taxon>Bacillota</taxon>
        <taxon>Clostridia</taxon>
        <taxon>Eubacteriales</taxon>
        <taxon>Oscillospiraceae</taxon>
        <taxon>Faecalibacterium</taxon>
    </lineage>
</organism>
<dbReference type="Pfam" id="PF19732">
    <property type="entry name" value="SpoIIE_N"/>
    <property type="match status" value="1"/>
</dbReference>
<sequence length="769" mass="78988">MEKSFVGFGPGSSPLPVRIQDGTEALIRRGRGRAALRQLGGLAAGLAAGWAVLYGQLCPFGLGLVLGLGEDCFAACGAGAVLALLLRGQGVRAVCLICAIGGAVVARWLWPRRYLPAALAGCILLMGSAYCFKTYIGGDGLLFSGADAVLAAGMGYVLRRSPAEKQGAGRLVVVLCGAAALGSLWLGPVCLGVTGAVVYTLVLACRGKLQPALSGAAAAAAGLCGADPALACSGVGLCCGAALGLLAQGDKLVCIAFYMGGTLAGVLAVQPPGAAFGCLAALGLGAGACLLVPRRLLLRDPSLDSDPAEGARRPQLSAAATRLNAAAESLSSLADTVNKVYEGLPRRQEGWRWVIDAAHDGLCANCGRREACWKEEYAVTMAGFEAMRPILEEKQQLEAQDLPGQLSRCIHPAALSGAVTRAFALYKSRQEARVHAEAMRTALTEQYSAVAQALSALGDQIGSPGSPEPYKSGRVAAFFSSLGMPPLECAVTLDDLGRTRAAVTLPRARFSQGELSALAGEVGRLCRRSFETPQKLSCKGVTTLLFTEKPLLRALFGWAGAAAQGEVSGDAVQQFCSPTAAQMILCDGMGTGRPAAVDGNLAADLTGRLLRAGFTAELAARLVNVALALKSEDESGATLDLLSVDLYTGAARIFKAGAAPGFIVHEGHARTVGEAGLPVGVLGGVNGQSKMVRLAAGDLAVLVSDGLLVDGPGWVLKQLELAAAGTDTPERIAQDLVETARARASQSGRPDDITAAVLRLERYGAFPGE</sequence>
<dbReference type="PANTHER" id="PTHR43156:SF2">
    <property type="entry name" value="STAGE II SPORULATION PROTEIN E"/>
    <property type="match status" value="1"/>
</dbReference>
<feature type="transmembrane region" description="Helical" evidence="2">
    <location>
        <begin position="216"/>
        <end position="245"/>
    </location>
</feature>
<evidence type="ECO:0000259" key="3">
    <source>
        <dbReference type="PROSITE" id="PS51746"/>
    </source>
</evidence>
<gene>
    <name evidence="4" type="ORF">H9725_08970</name>
</gene>
<feature type="transmembrane region" description="Helical" evidence="2">
    <location>
        <begin position="91"/>
        <end position="110"/>
    </location>
</feature>
<dbReference type="EMBL" id="DXBJ01000067">
    <property type="protein sequence ID" value="HIZ58685.1"/>
    <property type="molecule type" value="Genomic_DNA"/>
</dbReference>
<evidence type="ECO:0000256" key="1">
    <source>
        <dbReference type="ARBA" id="ARBA00022801"/>
    </source>
</evidence>
<comment type="caution">
    <text evidence="4">The sequence shown here is derived from an EMBL/GenBank/DDBJ whole genome shotgun (WGS) entry which is preliminary data.</text>
</comment>
<dbReference type="Pfam" id="PF07228">
    <property type="entry name" value="SpoIIE"/>
    <property type="match status" value="1"/>
</dbReference>
<dbReference type="GO" id="GO:0016791">
    <property type="term" value="F:phosphatase activity"/>
    <property type="evidence" value="ECO:0007669"/>
    <property type="project" value="TreeGrafter"/>
</dbReference>
<dbReference type="Proteomes" id="UP000824065">
    <property type="component" value="Unassembled WGS sequence"/>
</dbReference>
<keyword evidence="2" id="KW-0812">Transmembrane</keyword>
<keyword evidence="2" id="KW-1133">Transmembrane helix</keyword>